<dbReference type="InterPro" id="IPR041624">
    <property type="entry name" value="RGI_lyase"/>
</dbReference>
<dbReference type="PANTHER" id="PTHR43118">
    <property type="entry name" value="RHAMNOGALACTURONAN LYASE (EUROFUNG)"/>
    <property type="match status" value="1"/>
</dbReference>
<feature type="domain" description="Rhamnogalacturonan I lyase beta-sheet" evidence="2">
    <location>
        <begin position="33"/>
        <end position="112"/>
    </location>
</feature>
<dbReference type="Pfam" id="PF21348">
    <property type="entry name" value="RGL11_C"/>
    <property type="match status" value="2"/>
</dbReference>
<feature type="chain" id="PRO_5046145132" evidence="1">
    <location>
        <begin position="25"/>
        <end position="643"/>
    </location>
</feature>
<organism evidence="4 5">
    <name type="scientific">Actinoplanes couchii</name>
    <dbReference type="NCBI Taxonomy" id="403638"/>
    <lineage>
        <taxon>Bacteria</taxon>
        <taxon>Bacillati</taxon>
        <taxon>Actinomycetota</taxon>
        <taxon>Actinomycetes</taxon>
        <taxon>Micromonosporales</taxon>
        <taxon>Micromonosporaceae</taxon>
        <taxon>Actinoplanes</taxon>
    </lineage>
</organism>
<evidence type="ECO:0000259" key="3">
    <source>
        <dbReference type="Pfam" id="PF21348"/>
    </source>
</evidence>
<dbReference type="InterPro" id="IPR049366">
    <property type="entry name" value="RGL11_C"/>
</dbReference>
<sequence length="643" mass="69791">MRAIIAAAAGFTLAAGFLATPAHAGDAHPRRIVEALDRGLVAVPGQHGGTYLSWRLLGTEYGSDISFNVYKGARKLNRKPVDTSTNFTDTTSGTGTYTVRAVVRGREQVASGPAVTPGDIPLLPAANYYVQHAWPGDLDGDGRYEIVVSRLSYALDQPGYLEAYTLEGKNLWRVDLGVNSYARAGGNAANDPPLAAISGYGDVAGYRNDDNVTVYDLDSDGTAEVFVKTAAGTTFADGAVVKASGEFDQFVSVIDGLTGAERSRVPVADDFVADGPSGGQYGVAYLDGVHPSLITKQVVRAGARRGDFRVLIGAWDYDGRHLTRRWTFVRGAQGTSFHQLRIIDVDRDGRDDIADGNYVVDSDGSFRYVVDGSTHGDRFHIGDLDPARPGLEGYAIQQTEGGVFTNFPWYYYDAATGERLITGSHPDIPQDATLWDIPRGTTADIDPAHPGYEFWAATANSDLPGAGVWSADGTRLSKSTPSVNFRIWWDGDKGSELLDNTYVEKWNPRTSTSAKLFEPSGVVSSWRNAVPFYGDILGDWREEYLAETADHTALRLFTTNVPTNVRLYTLAHNPGYRLGWTVRGYLQSTLTDFYLGFGGKPPAKPRITTARKSSWSVIAYDNFAKDSGKWASELQSGGTTPRH</sequence>
<protein>
    <submittedName>
        <fullName evidence="4">Rhamnogalacturonan endolyase YesW</fullName>
    </submittedName>
</protein>
<dbReference type="PANTHER" id="PTHR43118:SF1">
    <property type="entry name" value="RHAMNOGALACTURONAN LYASE (EUROFUNG)"/>
    <property type="match status" value="1"/>
</dbReference>
<accession>A0ABQ3X403</accession>
<feature type="domain" description="Rhamnogalacturonan lyase family 11 C-terminal" evidence="3">
    <location>
        <begin position="211"/>
        <end position="605"/>
    </location>
</feature>
<dbReference type="Pfam" id="PF18370">
    <property type="entry name" value="RGI_lyase"/>
    <property type="match status" value="1"/>
</dbReference>
<dbReference type="RefSeq" id="WP_203794045.1">
    <property type="nucleotide sequence ID" value="NZ_BAAAQE010000076.1"/>
</dbReference>
<evidence type="ECO:0000313" key="4">
    <source>
        <dbReference type="EMBL" id="GID53130.1"/>
    </source>
</evidence>
<dbReference type="InterPro" id="IPR028994">
    <property type="entry name" value="Integrin_alpha_N"/>
</dbReference>
<keyword evidence="5" id="KW-1185">Reference proteome</keyword>
<dbReference type="Proteomes" id="UP000612282">
    <property type="component" value="Unassembled WGS sequence"/>
</dbReference>
<proteinExistence type="predicted"/>
<feature type="signal peptide" evidence="1">
    <location>
        <begin position="1"/>
        <end position="24"/>
    </location>
</feature>
<evidence type="ECO:0000259" key="2">
    <source>
        <dbReference type="Pfam" id="PF18370"/>
    </source>
</evidence>
<feature type="domain" description="Rhamnogalacturonan lyase family 11 C-terminal" evidence="3">
    <location>
        <begin position="127"/>
        <end position="182"/>
    </location>
</feature>
<reference evidence="4 5" key="1">
    <citation type="submission" date="2021-01" db="EMBL/GenBank/DDBJ databases">
        <title>Whole genome shotgun sequence of Actinoplanes couchii NBRC 106145.</title>
        <authorList>
            <person name="Komaki H."/>
            <person name="Tamura T."/>
        </authorList>
    </citation>
    <scope>NUCLEOTIDE SEQUENCE [LARGE SCALE GENOMIC DNA]</scope>
    <source>
        <strain evidence="4 5">NBRC 106145</strain>
    </source>
</reference>
<comment type="caution">
    <text evidence="4">The sequence shown here is derived from an EMBL/GenBank/DDBJ whole genome shotgun (WGS) entry which is preliminary data.</text>
</comment>
<dbReference type="InterPro" id="IPR034641">
    <property type="entry name" value="RGL11"/>
</dbReference>
<evidence type="ECO:0000313" key="5">
    <source>
        <dbReference type="Proteomes" id="UP000612282"/>
    </source>
</evidence>
<gene>
    <name evidence="4" type="primary">yesW_1</name>
    <name evidence="4" type="ORF">Aco03nite_015340</name>
</gene>
<dbReference type="Gene3D" id="2.60.40.10">
    <property type="entry name" value="Immunoglobulins"/>
    <property type="match status" value="1"/>
</dbReference>
<name>A0ABQ3X403_9ACTN</name>
<dbReference type="SUPFAM" id="SSF69318">
    <property type="entry name" value="Integrin alpha N-terminal domain"/>
    <property type="match status" value="1"/>
</dbReference>
<dbReference type="InterPro" id="IPR013783">
    <property type="entry name" value="Ig-like_fold"/>
</dbReference>
<evidence type="ECO:0000256" key="1">
    <source>
        <dbReference type="SAM" id="SignalP"/>
    </source>
</evidence>
<keyword evidence="1" id="KW-0732">Signal</keyword>
<dbReference type="EMBL" id="BOMG01000026">
    <property type="protein sequence ID" value="GID53130.1"/>
    <property type="molecule type" value="Genomic_DNA"/>
</dbReference>